<sequence length="333" mass="35935">MDPRSEVLLRQAELFSDKVLLAGLPADDLLGQLPQAHGWSWHAGEQARLDLRFAGRCQFGVTPPAADFSAAVLFLPKSRELTDYLLTALAARLPGAELFLVGEKRAGIERAAKQLQPFGKPRKLDSARHCQLWQVHIEQAPATPDLEALAKHYQLPLADGPLQVVSLPGVFSHGRLDRGTALLLEHLDGLPSGHLLDFGCGAGVLGAVLKRRYPASRVTLLDVDAFAAASSRLTLVANGLEAEVLNGDGIDAAPVGLSAIVSNPPFHEGVHTHYLASEQLLRQANRHLQAGGELRLVANSFLKYPPLIEEHLGACQTLAAGNGFRIYRARRKA</sequence>
<keyword evidence="1 6" id="KW-0963">Cytoplasm</keyword>
<evidence type="ECO:0000256" key="5">
    <source>
        <dbReference type="ARBA" id="ARBA00022691"/>
    </source>
</evidence>
<dbReference type="KEGG" id="pcav:D3880_04850"/>
<dbReference type="PANTHER" id="PTHR47816">
    <property type="entry name" value="RIBOSOMAL RNA SMALL SUBUNIT METHYLTRANSFERASE C"/>
    <property type="match status" value="1"/>
</dbReference>
<evidence type="ECO:0000313" key="9">
    <source>
        <dbReference type="EMBL" id="AYC31752.1"/>
    </source>
</evidence>
<dbReference type="InterPro" id="IPR013675">
    <property type="entry name" value="Mtase_sm_N"/>
</dbReference>
<feature type="domain" description="Methyltransferase small" evidence="7">
    <location>
        <begin position="162"/>
        <end position="328"/>
    </location>
</feature>
<comment type="similarity">
    <text evidence="6">Belongs to the methyltransferase superfamily. RsmC family.</text>
</comment>
<dbReference type="InterPro" id="IPR029063">
    <property type="entry name" value="SAM-dependent_MTases_sf"/>
</dbReference>
<evidence type="ECO:0000259" key="8">
    <source>
        <dbReference type="Pfam" id="PF08468"/>
    </source>
</evidence>
<organism evidence="9 10">
    <name type="scientific">Pseudomonas cavernae</name>
    <dbReference type="NCBI Taxonomy" id="2320867"/>
    <lineage>
        <taxon>Bacteria</taxon>
        <taxon>Pseudomonadati</taxon>
        <taxon>Pseudomonadota</taxon>
        <taxon>Gammaproteobacteria</taxon>
        <taxon>Pseudomonadales</taxon>
        <taxon>Pseudomonadaceae</taxon>
        <taxon>Pseudomonas</taxon>
    </lineage>
</organism>
<dbReference type="Proteomes" id="UP000265560">
    <property type="component" value="Chromosome"/>
</dbReference>
<evidence type="ECO:0000256" key="2">
    <source>
        <dbReference type="ARBA" id="ARBA00022552"/>
    </source>
</evidence>
<accession>A0A385Z2F7</accession>
<dbReference type="SUPFAM" id="SSF53335">
    <property type="entry name" value="S-adenosyl-L-methionine-dependent methyltransferases"/>
    <property type="match status" value="1"/>
</dbReference>
<comment type="subunit">
    <text evidence="6">Monomer.</text>
</comment>
<comment type="function">
    <text evidence="6">Specifically methylates the guanine in position 1207 of 16S rRNA in the 30S particle.</text>
</comment>
<name>A0A385Z2F7_9PSED</name>
<dbReference type="CDD" id="cd02440">
    <property type="entry name" value="AdoMet_MTases"/>
    <property type="match status" value="1"/>
</dbReference>
<dbReference type="InterPro" id="IPR023543">
    <property type="entry name" value="rRNA_ssu_MeTfrase_C"/>
</dbReference>
<dbReference type="HAMAP" id="MF_01862">
    <property type="entry name" value="16SrRNA_methyltr_C"/>
    <property type="match status" value="1"/>
</dbReference>
<dbReference type="Pfam" id="PF05175">
    <property type="entry name" value="MTS"/>
    <property type="match status" value="1"/>
</dbReference>
<dbReference type="AlphaFoldDB" id="A0A385Z2F7"/>
<dbReference type="EMBL" id="CP032419">
    <property type="protein sequence ID" value="AYC31752.1"/>
    <property type="molecule type" value="Genomic_DNA"/>
</dbReference>
<evidence type="ECO:0000313" key="10">
    <source>
        <dbReference type="Proteomes" id="UP000265560"/>
    </source>
</evidence>
<dbReference type="PANTHER" id="PTHR47816:SF4">
    <property type="entry name" value="RIBOSOMAL RNA SMALL SUBUNIT METHYLTRANSFERASE C"/>
    <property type="match status" value="1"/>
</dbReference>
<proteinExistence type="inferred from homology"/>
<evidence type="ECO:0000256" key="6">
    <source>
        <dbReference type="HAMAP-Rule" id="MF_01862"/>
    </source>
</evidence>
<dbReference type="OrthoDB" id="9816072at2"/>
<evidence type="ECO:0000259" key="7">
    <source>
        <dbReference type="Pfam" id="PF05175"/>
    </source>
</evidence>
<keyword evidence="4 6" id="KW-0808">Transferase</keyword>
<comment type="catalytic activity">
    <reaction evidence="6">
        <text>guanosine(1207) in 16S rRNA + S-adenosyl-L-methionine = N(2)-methylguanosine(1207) in 16S rRNA + S-adenosyl-L-homocysteine + H(+)</text>
        <dbReference type="Rhea" id="RHEA:42736"/>
        <dbReference type="Rhea" id="RHEA-COMP:10213"/>
        <dbReference type="Rhea" id="RHEA-COMP:10214"/>
        <dbReference type="ChEBI" id="CHEBI:15378"/>
        <dbReference type="ChEBI" id="CHEBI:57856"/>
        <dbReference type="ChEBI" id="CHEBI:59789"/>
        <dbReference type="ChEBI" id="CHEBI:74269"/>
        <dbReference type="ChEBI" id="CHEBI:74481"/>
        <dbReference type="EC" id="2.1.1.172"/>
    </reaction>
</comment>
<dbReference type="InterPro" id="IPR046977">
    <property type="entry name" value="RsmC/RlmG"/>
</dbReference>
<dbReference type="GO" id="GO:0003676">
    <property type="term" value="F:nucleic acid binding"/>
    <property type="evidence" value="ECO:0007669"/>
    <property type="project" value="InterPro"/>
</dbReference>
<dbReference type="GO" id="GO:0052914">
    <property type="term" value="F:16S rRNA (guanine(1207)-N(2))-methyltransferase activity"/>
    <property type="evidence" value="ECO:0007669"/>
    <property type="project" value="UniProtKB-EC"/>
</dbReference>
<reference evidence="10" key="1">
    <citation type="submission" date="2018-09" db="EMBL/GenBank/DDBJ databases">
        <authorList>
            <person name="Zhu H."/>
        </authorList>
    </citation>
    <scope>NUCLEOTIDE SEQUENCE [LARGE SCALE GENOMIC DNA]</scope>
    <source>
        <strain evidence="10">K2W31S-8</strain>
    </source>
</reference>
<comment type="subcellular location">
    <subcellularLocation>
        <location evidence="6">Cytoplasm</location>
    </subcellularLocation>
</comment>
<dbReference type="Pfam" id="PF08468">
    <property type="entry name" value="MTS_N"/>
    <property type="match status" value="1"/>
</dbReference>
<protein>
    <recommendedName>
        <fullName evidence="6">Ribosomal RNA small subunit methyltransferase C</fullName>
        <ecNumber evidence="6">2.1.1.172</ecNumber>
    </recommendedName>
    <alternativeName>
        <fullName evidence="6">16S rRNA m2G1207 methyltransferase</fullName>
    </alternativeName>
    <alternativeName>
        <fullName evidence="6">rRNA (guanine-N(2)-)-methyltransferase RsmC</fullName>
    </alternativeName>
</protein>
<dbReference type="InterPro" id="IPR007848">
    <property type="entry name" value="Small_mtfrase_dom"/>
</dbReference>
<dbReference type="Gene3D" id="3.40.50.150">
    <property type="entry name" value="Vaccinia Virus protein VP39"/>
    <property type="match status" value="2"/>
</dbReference>
<keyword evidence="3 6" id="KW-0489">Methyltransferase</keyword>
<gene>
    <name evidence="6" type="primary">rsmC</name>
    <name evidence="9" type="ORF">D3880_04850</name>
</gene>
<feature type="domain" description="Methyltransferase small N-terminal" evidence="8">
    <location>
        <begin position="5"/>
        <end position="153"/>
    </location>
</feature>
<dbReference type="EC" id="2.1.1.172" evidence="6"/>
<keyword evidence="2 6" id="KW-0698">rRNA processing</keyword>
<dbReference type="GO" id="GO:0005737">
    <property type="term" value="C:cytoplasm"/>
    <property type="evidence" value="ECO:0007669"/>
    <property type="project" value="UniProtKB-SubCell"/>
</dbReference>
<keyword evidence="5 6" id="KW-0949">S-adenosyl-L-methionine</keyword>
<keyword evidence="10" id="KW-1185">Reference proteome</keyword>
<dbReference type="RefSeq" id="WP_119892376.1">
    <property type="nucleotide sequence ID" value="NZ_CP032419.1"/>
</dbReference>
<dbReference type="InterPro" id="IPR002052">
    <property type="entry name" value="DNA_methylase_N6_adenine_CS"/>
</dbReference>
<evidence type="ECO:0000256" key="1">
    <source>
        <dbReference type="ARBA" id="ARBA00022490"/>
    </source>
</evidence>
<evidence type="ECO:0000256" key="4">
    <source>
        <dbReference type="ARBA" id="ARBA00022679"/>
    </source>
</evidence>
<evidence type="ECO:0000256" key="3">
    <source>
        <dbReference type="ARBA" id="ARBA00022603"/>
    </source>
</evidence>
<dbReference type="PROSITE" id="PS00092">
    <property type="entry name" value="N6_MTASE"/>
    <property type="match status" value="1"/>
</dbReference>